<dbReference type="Proteomes" id="UP000078309">
    <property type="component" value="Unassembled WGS sequence"/>
</dbReference>
<comment type="caution">
    <text evidence="2">The sequence shown here is derived from an EMBL/GenBank/DDBJ whole genome shotgun (WGS) entry which is preliminary data.</text>
</comment>
<sequence length="243" mass="26832">MANEPLKTAVVTDVGIAKLEAAYQAGEKVIISQMALGDSNLAYVVPDPTFTELVNEFGRQDINEGNTTDSWINAIVYVDSTRFAGNSILEFGLYDTDGDLIVYSSYTPSVVPAIGQDYIQLEIECSVDLYNASAVTIEVTPIYPQATELERGIAKVATEADVAAGIDDEKIVTPKKLAAITQFGPYRSDKVYQYGEVCYTRDANGKVTYWEWYSNIESLAGKDPLNTTNRRIGWADVTKPFYW</sequence>
<reference evidence="2 3" key="1">
    <citation type="journal article" date="2017" name="J. Fish Dis.">
        <title>Comparative assessment of Vibrio virulence in marine fish larvae.</title>
        <authorList>
            <person name="Ronneseth A."/>
            <person name="Castillo D."/>
            <person name="D'Alvise P."/>
            <person name="Tonnesen O."/>
            <person name="Haugland G."/>
            <person name="Grotkjaer T."/>
            <person name="Engell-Sorensen K."/>
            <person name="Norremark L."/>
            <person name="Bergh O."/>
            <person name="Wergeland H.I."/>
            <person name="Gram L."/>
        </authorList>
    </citation>
    <scope>NUCLEOTIDE SEQUENCE [LARGE SCALE GENOMIC DNA]</scope>
    <source>
        <strain evidence="2 3">90-11-286</strain>
    </source>
</reference>
<gene>
    <name evidence="2" type="ORF">PL14_14300</name>
</gene>
<evidence type="ECO:0000259" key="1">
    <source>
        <dbReference type="Pfam" id="PF12571"/>
    </source>
</evidence>
<accession>A0ABD4QX57</accession>
<organism evidence="2 3">
    <name type="scientific">Vibrio anguillarum</name>
    <name type="common">Listonella anguillarum</name>
    <dbReference type="NCBI Taxonomy" id="55601"/>
    <lineage>
        <taxon>Bacteria</taxon>
        <taxon>Pseudomonadati</taxon>
        <taxon>Pseudomonadota</taxon>
        <taxon>Gammaproteobacteria</taxon>
        <taxon>Vibrionales</taxon>
        <taxon>Vibrionaceae</taxon>
        <taxon>Vibrio</taxon>
    </lineage>
</organism>
<evidence type="ECO:0000313" key="2">
    <source>
        <dbReference type="EMBL" id="MBT2919847.1"/>
    </source>
</evidence>
<proteinExistence type="predicted"/>
<protein>
    <submittedName>
        <fullName evidence="2">Phage tail protein</fullName>
    </submittedName>
</protein>
<dbReference type="InterPro" id="IPR022225">
    <property type="entry name" value="Phage_tail_fibre_N"/>
</dbReference>
<dbReference type="EMBL" id="JAHGUI010000060">
    <property type="protein sequence ID" value="MBT2919847.1"/>
    <property type="molecule type" value="Genomic_DNA"/>
</dbReference>
<dbReference type="RefSeq" id="WP_215808076.1">
    <property type="nucleotide sequence ID" value="NZ_JAHGUI010000060.1"/>
</dbReference>
<name>A0ABD4QX57_VIBAN</name>
<feature type="domain" description="Phage tail fibre protein N-terminal" evidence="1">
    <location>
        <begin position="9"/>
        <end position="139"/>
    </location>
</feature>
<dbReference type="AlphaFoldDB" id="A0ABD4QX57"/>
<feature type="non-terminal residue" evidence="2">
    <location>
        <position position="243"/>
    </location>
</feature>
<dbReference type="Pfam" id="PF12571">
    <property type="entry name" value="Phage_tail_fib"/>
    <property type="match status" value="1"/>
</dbReference>
<evidence type="ECO:0000313" key="3">
    <source>
        <dbReference type="Proteomes" id="UP000078309"/>
    </source>
</evidence>